<evidence type="ECO:0008006" key="4">
    <source>
        <dbReference type="Google" id="ProtNLM"/>
    </source>
</evidence>
<comment type="caution">
    <text evidence="2">The sequence shown here is derived from an EMBL/GenBank/DDBJ whole genome shotgun (WGS) entry which is preliminary data.</text>
</comment>
<protein>
    <recommendedName>
        <fullName evidence="4">Small secreted domain</fullName>
    </recommendedName>
</protein>
<keyword evidence="1" id="KW-0732">Signal</keyword>
<sequence>MTPFKRAAVAFATGILLTVGSAALAAPAHADVHLDVANLVGADSNGTVDISGPGGGVLLSVPNVAPDIL</sequence>
<dbReference type="GeneID" id="91570433"/>
<organism evidence="2 3">
    <name type="scientific">Streptomyces syringium</name>
    <dbReference type="NCBI Taxonomy" id="76729"/>
    <lineage>
        <taxon>Bacteria</taxon>
        <taxon>Bacillati</taxon>
        <taxon>Actinomycetota</taxon>
        <taxon>Actinomycetes</taxon>
        <taxon>Kitasatosporales</taxon>
        <taxon>Streptomycetaceae</taxon>
        <taxon>Streptomyces</taxon>
    </lineage>
</organism>
<proteinExistence type="predicted"/>
<dbReference type="RefSeq" id="WP_130878470.1">
    <property type="nucleotide sequence ID" value="NZ_JAGIOH010000001.1"/>
</dbReference>
<evidence type="ECO:0000313" key="3">
    <source>
        <dbReference type="Proteomes" id="UP001519291"/>
    </source>
</evidence>
<reference evidence="2 3" key="1">
    <citation type="submission" date="2021-03" db="EMBL/GenBank/DDBJ databases">
        <title>Sequencing the genomes of 1000 actinobacteria strains.</title>
        <authorList>
            <person name="Klenk H.-P."/>
        </authorList>
    </citation>
    <scope>NUCLEOTIDE SEQUENCE [LARGE SCALE GENOMIC DNA]</scope>
    <source>
        <strain evidence="2 3">DSM 41480</strain>
    </source>
</reference>
<feature type="chain" id="PRO_5045522583" description="Small secreted domain" evidence="1">
    <location>
        <begin position="31"/>
        <end position="69"/>
    </location>
</feature>
<feature type="signal peptide" evidence="1">
    <location>
        <begin position="1"/>
        <end position="30"/>
    </location>
</feature>
<dbReference type="EMBL" id="JAGIOH010000001">
    <property type="protein sequence ID" value="MBP2404089.1"/>
    <property type="molecule type" value="Genomic_DNA"/>
</dbReference>
<dbReference type="Proteomes" id="UP001519291">
    <property type="component" value="Unassembled WGS sequence"/>
</dbReference>
<evidence type="ECO:0000313" key="2">
    <source>
        <dbReference type="EMBL" id="MBP2404089.1"/>
    </source>
</evidence>
<keyword evidence="3" id="KW-1185">Reference proteome</keyword>
<evidence type="ECO:0000256" key="1">
    <source>
        <dbReference type="SAM" id="SignalP"/>
    </source>
</evidence>
<gene>
    <name evidence="2" type="ORF">JO379_003558</name>
</gene>
<accession>A0ABS4Y5S0</accession>
<name>A0ABS4Y5S0_9ACTN</name>